<dbReference type="InterPro" id="IPR029039">
    <property type="entry name" value="Flavoprotein-like_sf"/>
</dbReference>
<proteinExistence type="predicted"/>
<gene>
    <name evidence="2" type="ORF">E0F88_00030</name>
</gene>
<organism evidence="2 3">
    <name type="scientific">Dyadobacter psychrotolerans</name>
    <dbReference type="NCBI Taxonomy" id="2541721"/>
    <lineage>
        <taxon>Bacteria</taxon>
        <taxon>Pseudomonadati</taxon>
        <taxon>Bacteroidota</taxon>
        <taxon>Cytophagia</taxon>
        <taxon>Cytophagales</taxon>
        <taxon>Spirosomataceae</taxon>
        <taxon>Dyadobacter</taxon>
    </lineage>
</organism>
<dbReference type="Proteomes" id="UP000294850">
    <property type="component" value="Unassembled WGS sequence"/>
</dbReference>
<dbReference type="InterPro" id="IPR026816">
    <property type="entry name" value="Flavodoxin_dom"/>
</dbReference>
<dbReference type="GO" id="GO:0010181">
    <property type="term" value="F:FMN binding"/>
    <property type="evidence" value="ECO:0007669"/>
    <property type="project" value="TreeGrafter"/>
</dbReference>
<dbReference type="SUPFAM" id="SSF52218">
    <property type="entry name" value="Flavoproteins"/>
    <property type="match status" value="1"/>
</dbReference>
<name>A0A4R5DVU9_9BACT</name>
<dbReference type="GO" id="GO:0006783">
    <property type="term" value="P:heme biosynthetic process"/>
    <property type="evidence" value="ECO:0007669"/>
    <property type="project" value="TreeGrafter"/>
</dbReference>
<dbReference type="Pfam" id="PF12724">
    <property type="entry name" value="Flavodoxin_5"/>
    <property type="match status" value="1"/>
</dbReference>
<dbReference type="Gene3D" id="3.40.50.360">
    <property type="match status" value="1"/>
</dbReference>
<dbReference type="OrthoDB" id="597684at2"/>
<dbReference type="EMBL" id="SMFL01000001">
    <property type="protein sequence ID" value="TDE17987.1"/>
    <property type="molecule type" value="Genomic_DNA"/>
</dbReference>
<accession>A0A4R5DVU9</accession>
<feature type="domain" description="Flavodoxin" evidence="1">
    <location>
        <begin position="6"/>
        <end position="137"/>
    </location>
</feature>
<dbReference type="PANTHER" id="PTHR38030:SF2">
    <property type="entry name" value="PROTOPORPHYRINOGEN IX DEHYDROGENASE [QUINONE]"/>
    <property type="match status" value="1"/>
</dbReference>
<dbReference type="AlphaFoldDB" id="A0A4R5DVU9"/>
<sequence>MTMRGIVLFKGKYGATAQYANWIGEKLDAPVVEAPALSSLLLQEYDYLVVGSSVYMGKFVLADWLKKNGDLFKDRKLFLFVVGATASTDKVTQDRIISKNIPKAILANCSIYFLPGRLDLKTLNWSDNLLVKFAGRFEKNTLRKNVLLNGIDEVKQENISDLIKEVEAFAKIDKLV</sequence>
<dbReference type="PANTHER" id="PTHR38030">
    <property type="entry name" value="PROTOPORPHYRINOGEN IX DEHYDROGENASE [MENAQUINONE]"/>
    <property type="match status" value="1"/>
</dbReference>
<evidence type="ECO:0000313" key="2">
    <source>
        <dbReference type="EMBL" id="TDE17987.1"/>
    </source>
</evidence>
<keyword evidence="3" id="KW-1185">Reference proteome</keyword>
<dbReference type="InterPro" id="IPR052200">
    <property type="entry name" value="Protoporphyrinogen_IX_DH"/>
</dbReference>
<dbReference type="GO" id="GO:0070819">
    <property type="term" value="F:menaquinone-dependent protoporphyrinogen oxidase activity"/>
    <property type="evidence" value="ECO:0007669"/>
    <property type="project" value="TreeGrafter"/>
</dbReference>
<evidence type="ECO:0000313" key="3">
    <source>
        <dbReference type="Proteomes" id="UP000294850"/>
    </source>
</evidence>
<comment type="caution">
    <text evidence="2">The sequence shown here is derived from an EMBL/GenBank/DDBJ whole genome shotgun (WGS) entry which is preliminary data.</text>
</comment>
<protein>
    <recommendedName>
        <fullName evidence="1">Flavodoxin domain-containing protein</fullName>
    </recommendedName>
</protein>
<reference evidence="2 3" key="1">
    <citation type="submission" date="2019-03" db="EMBL/GenBank/DDBJ databases">
        <title>Dyadobacter AR-3-6 sp. nov., isolated from arctic soil.</title>
        <authorList>
            <person name="Chaudhary D.K."/>
        </authorList>
    </citation>
    <scope>NUCLEOTIDE SEQUENCE [LARGE SCALE GENOMIC DNA]</scope>
    <source>
        <strain evidence="2 3">AR-3-6</strain>
    </source>
</reference>
<evidence type="ECO:0000259" key="1">
    <source>
        <dbReference type="Pfam" id="PF12724"/>
    </source>
</evidence>